<organism evidence="1 2">
    <name type="scientific">Diplogelasinospora grovesii</name>
    <dbReference type="NCBI Taxonomy" id="303347"/>
    <lineage>
        <taxon>Eukaryota</taxon>
        <taxon>Fungi</taxon>
        <taxon>Dikarya</taxon>
        <taxon>Ascomycota</taxon>
        <taxon>Pezizomycotina</taxon>
        <taxon>Sordariomycetes</taxon>
        <taxon>Sordariomycetidae</taxon>
        <taxon>Sordariales</taxon>
        <taxon>Diplogelasinosporaceae</taxon>
        <taxon>Diplogelasinospora</taxon>
    </lineage>
</organism>
<sequence length="103" mass="11878">MPHSPFYVPVSLGHTALLLSDVQTQVLNRFPPETQEAYLSKIQTLLDFFRHWQSPNRRPPRDGLHDGVPMIIHYALPLGKNQNAFVSPYNKLAQWVATLHRYS</sequence>
<protein>
    <submittedName>
        <fullName evidence="1">Uncharacterized protein</fullName>
    </submittedName>
</protein>
<comment type="caution">
    <text evidence="1">The sequence shown here is derived from an EMBL/GenBank/DDBJ whole genome shotgun (WGS) entry which is preliminary data.</text>
</comment>
<keyword evidence="2" id="KW-1185">Reference proteome</keyword>
<evidence type="ECO:0000313" key="1">
    <source>
        <dbReference type="EMBL" id="KAK3936805.1"/>
    </source>
</evidence>
<proteinExistence type="predicted"/>
<reference evidence="2" key="1">
    <citation type="journal article" date="2023" name="Mol. Phylogenet. Evol.">
        <title>Genome-scale phylogeny and comparative genomics of the fungal order Sordariales.</title>
        <authorList>
            <person name="Hensen N."/>
            <person name="Bonometti L."/>
            <person name="Westerberg I."/>
            <person name="Brannstrom I.O."/>
            <person name="Guillou S."/>
            <person name="Cros-Aarteil S."/>
            <person name="Calhoun S."/>
            <person name="Haridas S."/>
            <person name="Kuo A."/>
            <person name="Mondo S."/>
            <person name="Pangilinan J."/>
            <person name="Riley R."/>
            <person name="LaButti K."/>
            <person name="Andreopoulos B."/>
            <person name="Lipzen A."/>
            <person name="Chen C."/>
            <person name="Yan M."/>
            <person name="Daum C."/>
            <person name="Ng V."/>
            <person name="Clum A."/>
            <person name="Steindorff A."/>
            <person name="Ohm R.A."/>
            <person name="Martin F."/>
            <person name="Silar P."/>
            <person name="Natvig D.O."/>
            <person name="Lalanne C."/>
            <person name="Gautier V."/>
            <person name="Ament-Velasquez S.L."/>
            <person name="Kruys A."/>
            <person name="Hutchinson M.I."/>
            <person name="Powell A.J."/>
            <person name="Barry K."/>
            <person name="Miller A.N."/>
            <person name="Grigoriev I.V."/>
            <person name="Debuchy R."/>
            <person name="Gladieux P."/>
            <person name="Hiltunen Thoren M."/>
            <person name="Johannesson H."/>
        </authorList>
    </citation>
    <scope>NUCLEOTIDE SEQUENCE [LARGE SCALE GENOMIC DNA]</scope>
    <source>
        <strain evidence="2">CBS 340.73</strain>
    </source>
</reference>
<dbReference type="EMBL" id="MU853872">
    <property type="protein sequence ID" value="KAK3936805.1"/>
    <property type="molecule type" value="Genomic_DNA"/>
</dbReference>
<dbReference type="AlphaFoldDB" id="A0AAN6N093"/>
<gene>
    <name evidence="1" type="ORF">QBC46DRAFT_394242</name>
</gene>
<evidence type="ECO:0000313" key="2">
    <source>
        <dbReference type="Proteomes" id="UP001303473"/>
    </source>
</evidence>
<dbReference type="Proteomes" id="UP001303473">
    <property type="component" value="Unassembled WGS sequence"/>
</dbReference>
<accession>A0AAN6N093</accession>
<name>A0AAN6N093_9PEZI</name>